<dbReference type="PANTHER" id="PTHR12176">
    <property type="entry name" value="SAM-DEPENDENT METHYLTRANSFERASE SUPERFAMILY PROTEIN"/>
    <property type="match status" value="1"/>
</dbReference>
<dbReference type="InterPro" id="IPR051419">
    <property type="entry name" value="Lys/N-term_MeTrsfase_sf"/>
</dbReference>
<evidence type="ECO:0000256" key="4">
    <source>
        <dbReference type="SAM" id="MobiDB-lite"/>
    </source>
</evidence>
<dbReference type="AlphaFoldDB" id="A0A2P9D5B0"/>
<comment type="similarity">
    <text evidence="1">Belongs to the methyltransferase superfamily.</text>
</comment>
<feature type="region of interest" description="Disordered" evidence="4">
    <location>
        <begin position="604"/>
        <end position="638"/>
    </location>
</feature>
<dbReference type="Proteomes" id="UP000240500">
    <property type="component" value="Chromosome 4"/>
</dbReference>
<dbReference type="OrthoDB" id="411785at2759"/>
<dbReference type="SUPFAM" id="SSF53335">
    <property type="entry name" value="S-adenosyl-L-methionine-dependent methyltransferases"/>
    <property type="match status" value="2"/>
</dbReference>
<sequence>MEILPAGYSDFRKREYWNNFFRIIDNKNFEWYGSYEDIKSIVYKCIRKRLNYSNDKNEDEISSCAVNKNCLFINTGCGNSNISNEFYEDGFKNIINIDYSEVVLENMRKKYGKKMKFINIDLNNIEEFDKFLKNIDYQWENENNNNINNVDNMNNIDNINNVDNNNNITTHDEINIEETNHYHNVGCEKKTEKKNHIFYKQYDYKIFFDKAFLDSYLSCEKNEEDICKKNAQNYFSHIFKYMKIGDLFLIVTLCQNYIIKEIIRNIYNENVKLEIFPYLIKQHTNEFTLHPFLFAFYKTSKKKKNDYSAQFINIHNNDIKEISIWKIPQEIKKIRENININIFKKGKRIILDIYNQNTNLCDYNIIVYDSKLEQKTIKYNTVVIVVPWGYEFHSLYSSPEGNEELSQKAQTKRLLLVMKSTFFLKHNKTNDKTIASNVDNKRADNILHDTLYDIPFNSFINDYNVNSNHNNVHHNNVHHNNVQHNNVQHNNVHHNNVQHNNVHHNNVHHNNVQHNNAHHNNISNVLYQNNHSINILLNSVKNELRNILNELALPNSENFPIMVLNEDVKDCKIISFEKSKHCTSIIIRDVLITDEFMSDHFHDDQNKIEKSKKKNKNKNKNKTNKNNNKSKHKEINSIDEKHIEDNTFGNSLSNNTICDDHVLCNNDDDYPNERNFFEYKKMVMTLLEKNRKDKKIYFEKKDIYKRQMIFSYDPLTVQSELIYTRKKNQEIKNDNENIIFEYVQSASQYHIMFSCSIFFVINPNIFFNNKNFKINICILGGGTNVLSNIIKTIFHDYYIHFDIIEIDETVKKFYSLFAYETYNNERHIMNYIINDSYDYITNFTQKQFYNIIFLDINNSQNSYITADGYKLYMTCPHVKFLNKHIINNIKNILKKDNGILVVNLLTRDKNAKTYVYNFFKTFFVTLISISSINQEINEVLICSDNIMTTEKNATFQYNLLYMIKNYYDKWFLNFDLEQFISNIKIM</sequence>
<dbReference type="InterPro" id="IPR029063">
    <property type="entry name" value="SAM-dependent_MTases_sf"/>
</dbReference>
<dbReference type="VEuPathDB" id="PlasmoDB:PRCDC_0406700"/>
<dbReference type="EMBL" id="LT969567">
    <property type="protein sequence ID" value="SOV76245.1"/>
    <property type="molecule type" value="Genomic_DNA"/>
</dbReference>
<dbReference type="GO" id="GO:0032259">
    <property type="term" value="P:methylation"/>
    <property type="evidence" value="ECO:0007669"/>
    <property type="project" value="UniProtKB-KW"/>
</dbReference>
<evidence type="ECO:0000313" key="5">
    <source>
        <dbReference type="EMBL" id="SOV76245.1"/>
    </source>
</evidence>
<dbReference type="Gene3D" id="3.40.50.150">
    <property type="entry name" value="Vaccinia Virus protein VP39"/>
    <property type="match status" value="2"/>
</dbReference>
<evidence type="ECO:0000256" key="1">
    <source>
        <dbReference type="ARBA" id="ARBA00008361"/>
    </source>
</evidence>
<gene>
    <name evidence="5" type="ORF">PRG01_0411000</name>
</gene>
<protein>
    <recommendedName>
        <fullName evidence="7">Methyltransferase</fullName>
    </recommendedName>
</protein>
<proteinExistence type="inferred from homology"/>
<evidence type="ECO:0000313" key="6">
    <source>
        <dbReference type="Proteomes" id="UP000240500"/>
    </source>
</evidence>
<keyword evidence="3" id="KW-0808">Transferase</keyword>
<reference evidence="5 6" key="1">
    <citation type="submission" date="2016-09" db="EMBL/GenBank/DDBJ databases">
        <authorList>
            <consortium name="Pathogen Informatics"/>
        </authorList>
    </citation>
    <scope>NUCLEOTIDE SEQUENCE [LARGE SCALE GENOMIC DNA]</scope>
</reference>
<evidence type="ECO:0000256" key="3">
    <source>
        <dbReference type="ARBA" id="ARBA00022679"/>
    </source>
</evidence>
<evidence type="ECO:0008006" key="7">
    <source>
        <dbReference type="Google" id="ProtNLM"/>
    </source>
</evidence>
<accession>A0A2P9D5B0</accession>
<dbReference type="VEuPathDB" id="PlasmoDB:PRG01_0411000"/>
<name>A0A2P9D5B0_PLARE</name>
<keyword evidence="2" id="KW-0489">Methyltransferase</keyword>
<organism evidence="5 6">
    <name type="scientific">Plasmodium reichenowi</name>
    <dbReference type="NCBI Taxonomy" id="5854"/>
    <lineage>
        <taxon>Eukaryota</taxon>
        <taxon>Sar</taxon>
        <taxon>Alveolata</taxon>
        <taxon>Apicomplexa</taxon>
        <taxon>Aconoidasida</taxon>
        <taxon>Haemosporida</taxon>
        <taxon>Plasmodiidae</taxon>
        <taxon>Plasmodium</taxon>
        <taxon>Plasmodium (Laverania)</taxon>
    </lineage>
</organism>
<evidence type="ECO:0000256" key="2">
    <source>
        <dbReference type="ARBA" id="ARBA00022603"/>
    </source>
</evidence>
<dbReference type="PANTHER" id="PTHR12176:SF80">
    <property type="entry name" value="EEF1A LYSINE METHYLTRANSFERASE 4"/>
    <property type="match status" value="1"/>
</dbReference>
<dbReference type="GO" id="GO:0008168">
    <property type="term" value="F:methyltransferase activity"/>
    <property type="evidence" value="ECO:0007669"/>
    <property type="project" value="UniProtKB-KW"/>
</dbReference>
<feature type="compositionally biased region" description="Basic residues" evidence="4">
    <location>
        <begin position="610"/>
        <end position="632"/>
    </location>
</feature>